<sequence length="89" mass="10403">MYKYNIFAFVFLLVFILVIRITDLYLYVAGSTFGLILIFVLPLIGAIFAFKGKGWSKWILMILNFIAFCYFAWVLIMVIGYRYFGDFAP</sequence>
<dbReference type="Proteomes" id="UP000245998">
    <property type="component" value="Unassembled WGS sequence"/>
</dbReference>
<reference evidence="2 3" key="1">
    <citation type="submission" date="2018-04" db="EMBL/GenBank/DDBJ databases">
        <title>Camelliibacillus theae gen. nov., sp. nov., isolated from Pu'er tea.</title>
        <authorList>
            <person name="Niu L."/>
        </authorList>
    </citation>
    <scope>NUCLEOTIDE SEQUENCE [LARGE SCALE GENOMIC DNA]</scope>
    <source>
        <strain evidence="2 3">T8</strain>
    </source>
</reference>
<dbReference type="AlphaFoldDB" id="A0A2U1JRJ2"/>
<feature type="transmembrane region" description="Helical" evidence="1">
    <location>
        <begin position="7"/>
        <end position="27"/>
    </location>
</feature>
<accession>A0A2U1JRJ2</accession>
<protein>
    <submittedName>
        <fullName evidence="2">Uncharacterized protein</fullName>
    </submittedName>
</protein>
<feature type="transmembrane region" description="Helical" evidence="1">
    <location>
        <begin position="62"/>
        <end position="84"/>
    </location>
</feature>
<organism evidence="2 3">
    <name type="scientific">Pueribacillus theae</name>
    <dbReference type="NCBI Taxonomy" id="2171751"/>
    <lineage>
        <taxon>Bacteria</taxon>
        <taxon>Bacillati</taxon>
        <taxon>Bacillota</taxon>
        <taxon>Bacilli</taxon>
        <taxon>Bacillales</taxon>
        <taxon>Bacillaceae</taxon>
        <taxon>Pueribacillus</taxon>
    </lineage>
</organism>
<gene>
    <name evidence="2" type="ORF">DCC39_16095</name>
</gene>
<comment type="caution">
    <text evidence="2">The sequence shown here is derived from an EMBL/GenBank/DDBJ whole genome shotgun (WGS) entry which is preliminary data.</text>
</comment>
<feature type="transmembrane region" description="Helical" evidence="1">
    <location>
        <begin position="33"/>
        <end position="50"/>
    </location>
</feature>
<evidence type="ECO:0000313" key="3">
    <source>
        <dbReference type="Proteomes" id="UP000245998"/>
    </source>
</evidence>
<evidence type="ECO:0000256" key="1">
    <source>
        <dbReference type="SAM" id="Phobius"/>
    </source>
</evidence>
<dbReference type="RefSeq" id="WP_116555927.1">
    <property type="nucleotide sequence ID" value="NZ_QCZG01000046.1"/>
</dbReference>
<evidence type="ECO:0000313" key="2">
    <source>
        <dbReference type="EMBL" id="PWA07817.1"/>
    </source>
</evidence>
<name>A0A2U1JRJ2_9BACI</name>
<keyword evidence="1" id="KW-0812">Transmembrane</keyword>
<keyword evidence="3" id="KW-1185">Reference proteome</keyword>
<keyword evidence="1" id="KW-0472">Membrane</keyword>
<dbReference type="EMBL" id="QCZG01000046">
    <property type="protein sequence ID" value="PWA07817.1"/>
    <property type="molecule type" value="Genomic_DNA"/>
</dbReference>
<proteinExistence type="predicted"/>
<keyword evidence="1" id="KW-1133">Transmembrane helix</keyword>